<gene>
    <name evidence="2" type="ORF">IFO69_15555</name>
</gene>
<feature type="transmembrane region" description="Helical" evidence="1">
    <location>
        <begin position="178"/>
        <end position="199"/>
    </location>
</feature>
<dbReference type="InterPro" id="IPR018750">
    <property type="entry name" value="DUF2306_membrane"/>
</dbReference>
<organism evidence="2 3">
    <name type="scientific">Echinicola arenosa</name>
    <dbReference type="NCBI Taxonomy" id="2774144"/>
    <lineage>
        <taxon>Bacteria</taxon>
        <taxon>Pseudomonadati</taxon>
        <taxon>Bacteroidota</taxon>
        <taxon>Cytophagia</taxon>
        <taxon>Cytophagales</taxon>
        <taxon>Cyclobacteriaceae</taxon>
        <taxon>Echinicola</taxon>
    </lineage>
</organism>
<comment type="caution">
    <text evidence="2">The sequence shown here is derived from an EMBL/GenBank/DDBJ whole genome shotgun (WGS) entry which is preliminary data.</text>
</comment>
<keyword evidence="1" id="KW-0472">Membrane</keyword>
<feature type="transmembrane region" description="Helical" evidence="1">
    <location>
        <begin position="50"/>
        <end position="69"/>
    </location>
</feature>
<evidence type="ECO:0000313" key="3">
    <source>
        <dbReference type="Proteomes" id="UP000647133"/>
    </source>
</evidence>
<sequence length="211" mass="23923">MKKIINKTTWWIFGSLCVMIGLYPLIYFLMDRHFGLLSSKSQELLANLSWNIGFYGHIILGGLALLVGWTQFSSQWRKRKPKLHRNVGKLYIIAVLISGTCGIYIAQFATGGISNVIGFSMSGTVWLLTTILAYQAIRKGQLEKHQNYMIYSYAVCFSAVTLRFWLPILTIALGEFQAAYLIVGWLSWVPNLVVAYFIIQSKKRKPITSLA</sequence>
<name>A0ABR9AMY9_9BACT</name>
<protein>
    <submittedName>
        <fullName evidence="2">DUF2306 domain-containing protein</fullName>
    </submittedName>
</protein>
<feature type="transmembrane region" description="Helical" evidence="1">
    <location>
        <begin position="116"/>
        <end position="136"/>
    </location>
</feature>
<keyword evidence="3" id="KW-1185">Reference proteome</keyword>
<evidence type="ECO:0000313" key="2">
    <source>
        <dbReference type="EMBL" id="MBD8490171.1"/>
    </source>
</evidence>
<feature type="transmembrane region" description="Helical" evidence="1">
    <location>
        <begin position="12"/>
        <end position="30"/>
    </location>
</feature>
<dbReference type="Pfam" id="PF10067">
    <property type="entry name" value="DUF2306"/>
    <property type="match status" value="1"/>
</dbReference>
<proteinExistence type="predicted"/>
<feature type="transmembrane region" description="Helical" evidence="1">
    <location>
        <begin position="148"/>
        <end position="166"/>
    </location>
</feature>
<dbReference type="EMBL" id="JACYTQ010000006">
    <property type="protein sequence ID" value="MBD8490171.1"/>
    <property type="molecule type" value="Genomic_DNA"/>
</dbReference>
<dbReference type="Proteomes" id="UP000647133">
    <property type="component" value="Unassembled WGS sequence"/>
</dbReference>
<evidence type="ECO:0000256" key="1">
    <source>
        <dbReference type="SAM" id="Phobius"/>
    </source>
</evidence>
<reference evidence="2 3" key="1">
    <citation type="submission" date="2020-09" db="EMBL/GenBank/DDBJ databases">
        <title>Echinicola sp. CAU 1574 isolated from sand of Sido Beach.</title>
        <authorList>
            <person name="Kim W."/>
        </authorList>
    </citation>
    <scope>NUCLEOTIDE SEQUENCE [LARGE SCALE GENOMIC DNA]</scope>
    <source>
        <strain evidence="2 3">CAU 1574</strain>
    </source>
</reference>
<keyword evidence="1" id="KW-0812">Transmembrane</keyword>
<feature type="transmembrane region" description="Helical" evidence="1">
    <location>
        <begin position="90"/>
        <end position="110"/>
    </location>
</feature>
<dbReference type="RefSeq" id="WP_192011063.1">
    <property type="nucleotide sequence ID" value="NZ_JACYTQ010000006.1"/>
</dbReference>
<accession>A0ABR9AMY9</accession>
<keyword evidence="1" id="KW-1133">Transmembrane helix</keyword>